<dbReference type="EMBL" id="JN638751">
    <property type="protein sequence ID" value="AEO93407.1"/>
    <property type="molecule type" value="Genomic_DNA"/>
</dbReference>
<name>G3MBL1_9CAUD</name>
<accession>G3MBL1</accession>
<reference evidence="2 3" key="1">
    <citation type="submission" date="2011-09" db="EMBL/GenBank/DDBJ databases">
        <authorList>
            <person name="Pope W.H."/>
            <person name="Pedulla M.L."/>
            <person name="Ford M.E."/>
            <person name="Peebles C.L."/>
            <person name="Hatfull G.H."/>
            <person name="Hendrix R.W."/>
        </authorList>
    </citation>
    <scope>NUCLEOTIDE SEQUENCE [LARGE SCALE GENOMIC DNA]</scope>
    <source>
        <strain evidence="2">G</strain>
    </source>
</reference>
<dbReference type="GeneID" id="18563363"/>
<evidence type="ECO:0000313" key="2">
    <source>
        <dbReference type="EMBL" id="AEO93407.1"/>
    </source>
</evidence>
<keyword evidence="1" id="KW-0812">Transmembrane</keyword>
<sequence length="107" mass="12242">MICDTRDLRTSLKLNQVAVCIDEPTQKVYCSEQGLFQITNTGTSLEFRPSLFEDKKWYIDEKDVNVMSDNEMKVKLEELNTKQIKIISIAVCVLWFVFVGGCTIVNA</sequence>
<dbReference type="KEGG" id="vg:18563363"/>
<feature type="transmembrane region" description="Helical" evidence="1">
    <location>
        <begin position="86"/>
        <end position="106"/>
    </location>
</feature>
<keyword evidence="1" id="KW-1133">Transmembrane helix</keyword>
<proteinExistence type="predicted"/>
<protein>
    <submittedName>
        <fullName evidence="2">Gp145</fullName>
    </submittedName>
</protein>
<organism evidence="2 3">
    <name type="scientific">Bacillus phage G</name>
    <dbReference type="NCBI Taxonomy" id="2884420"/>
    <lineage>
        <taxon>Viruses</taxon>
        <taxon>Duplodnaviria</taxon>
        <taxon>Heunggongvirae</taxon>
        <taxon>Uroviricota</taxon>
        <taxon>Caudoviricetes</taxon>
        <taxon>Donellivirus</taxon>
        <taxon>Donellivirus gee</taxon>
    </lineage>
</organism>
<dbReference type="RefSeq" id="YP_009015448.1">
    <property type="nucleotide sequence ID" value="NC_023719.1"/>
</dbReference>
<dbReference type="Proteomes" id="UP000009273">
    <property type="component" value="Segment"/>
</dbReference>
<keyword evidence="1" id="KW-0472">Membrane</keyword>
<evidence type="ECO:0000256" key="1">
    <source>
        <dbReference type="SAM" id="Phobius"/>
    </source>
</evidence>
<keyword evidence="3" id="KW-1185">Reference proteome</keyword>
<gene>
    <name evidence="2" type="primary">145</name>
    <name evidence="2" type="ORF">G_145</name>
</gene>
<evidence type="ECO:0000313" key="3">
    <source>
        <dbReference type="Proteomes" id="UP000009273"/>
    </source>
</evidence>